<name>A0ABR3TRH6_9PEZI</name>
<keyword evidence="1" id="KW-0472">Membrane</keyword>
<dbReference type="PANTHER" id="PTHR35394">
    <property type="entry name" value="DUF3176 DOMAIN-CONTAINING PROTEIN"/>
    <property type="match status" value="1"/>
</dbReference>
<proteinExistence type="predicted"/>
<keyword evidence="3" id="KW-1185">Reference proteome</keyword>
<sequence length="487" mass="53879">MAVPLGSGLSQIMWHRLRLRHKPLSDMSLFDNASRDIVTGGIALLWQRRGGPLSGLAFAIGLVSLAFGPLTQNALDTRSVDGKATLPRCFTTRKGNHSTKGALFNQYYSAIYSGEYNTEPAIQNQGLQRLSTDCKTGNCTFPIYSSLAICSDVKNITSSVTPACDKSFPLPVCNYTLPNGLHTLNYAIDPDVLPGTGTALFSSSTLPTENYEAWADFAIAKFSLLSYRNPGNYTAWEGVYYWCVQAYNSTVTNSVLEETVIRSWYDPNSSANRNSNNTVNTGLVLTPPSDVWPLLGLDKSTEFVVDNNTFPLPYINSSLDSTDSSAESNIPNALKMMEFNPDGWWNMQPSFEFIASSLTHRLRYEICAEVLIEGTQHGIRTIIAVQYIWLILPCIAVAMTALFFVCVVLFHSPPTMVWKSSITATLFHGLEADARAAHEMEKVLEVEEMEKIAKNVYVRIGYIHSSSDESGQVRLQSLEGFARRSMT</sequence>
<keyword evidence="2" id="KW-0548">Nucleotidyltransferase</keyword>
<accession>A0ABR3TRH6</accession>
<keyword evidence="1" id="KW-0812">Transmembrane</keyword>
<organism evidence="2 3">
    <name type="scientific">Diplodia intermedia</name>
    <dbReference type="NCBI Taxonomy" id="856260"/>
    <lineage>
        <taxon>Eukaryota</taxon>
        <taxon>Fungi</taxon>
        <taxon>Dikarya</taxon>
        <taxon>Ascomycota</taxon>
        <taxon>Pezizomycotina</taxon>
        <taxon>Dothideomycetes</taxon>
        <taxon>Dothideomycetes incertae sedis</taxon>
        <taxon>Botryosphaeriales</taxon>
        <taxon>Botryosphaeriaceae</taxon>
        <taxon>Diplodia</taxon>
    </lineage>
</organism>
<dbReference type="PANTHER" id="PTHR35394:SF5">
    <property type="entry name" value="DUF3176 DOMAIN-CONTAINING PROTEIN"/>
    <property type="match status" value="1"/>
</dbReference>
<dbReference type="InterPro" id="IPR021514">
    <property type="entry name" value="DUF3176"/>
</dbReference>
<dbReference type="Proteomes" id="UP001521184">
    <property type="component" value="Unassembled WGS sequence"/>
</dbReference>
<reference evidence="2 3" key="1">
    <citation type="journal article" date="2023" name="Plant Dis.">
        <title>First Report of Diplodia intermedia Causing Canker and Dieback Diseases on Apple Trees in Canada.</title>
        <authorList>
            <person name="Ellouze W."/>
            <person name="Ilyukhin E."/>
            <person name="Sulman M."/>
            <person name="Ali S."/>
        </authorList>
    </citation>
    <scope>NUCLEOTIDE SEQUENCE [LARGE SCALE GENOMIC DNA]</scope>
    <source>
        <strain evidence="2 3">M45-28</strain>
    </source>
</reference>
<comment type="caution">
    <text evidence="2">The sequence shown here is derived from an EMBL/GenBank/DDBJ whole genome shotgun (WGS) entry which is preliminary data.</text>
</comment>
<evidence type="ECO:0000313" key="3">
    <source>
        <dbReference type="Proteomes" id="UP001521184"/>
    </source>
</evidence>
<dbReference type="EMBL" id="JAKEKT020000033">
    <property type="protein sequence ID" value="KAL1642366.1"/>
    <property type="molecule type" value="Genomic_DNA"/>
</dbReference>
<evidence type="ECO:0000256" key="1">
    <source>
        <dbReference type="SAM" id="Phobius"/>
    </source>
</evidence>
<dbReference type="Pfam" id="PF11374">
    <property type="entry name" value="DUF3176"/>
    <property type="match status" value="1"/>
</dbReference>
<feature type="transmembrane region" description="Helical" evidence="1">
    <location>
        <begin position="387"/>
        <end position="410"/>
    </location>
</feature>
<gene>
    <name evidence="2" type="primary">PAP1_1</name>
    <name evidence="2" type="ORF">SLS58_005440</name>
</gene>
<evidence type="ECO:0000313" key="2">
    <source>
        <dbReference type="EMBL" id="KAL1642366.1"/>
    </source>
</evidence>
<dbReference type="GO" id="GO:0016779">
    <property type="term" value="F:nucleotidyltransferase activity"/>
    <property type="evidence" value="ECO:0007669"/>
    <property type="project" value="UniProtKB-KW"/>
</dbReference>
<keyword evidence="1" id="KW-1133">Transmembrane helix</keyword>
<keyword evidence="2" id="KW-0808">Transferase</keyword>
<protein>
    <submittedName>
        <fullName evidence="2">Polynucleotide adenylyltransferase</fullName>
    </submittedName>
</protein>